<comment type="subcellular location">
    <subcellularLocation>
        <location evidence="1">Cell membrane</location>
        <topology evidence="1">Multi-pass membrane protein</topology>
    </subcellularLocation>
</comment>
<dbReference type="CDD" id="cd06261">
    <property type="entry name" value="TM_PBP2"/>
    <property type="match status" value="1"/>
</dbReference>
<evidence type="ECO:0000256" key="4">
    <source>
        <dbReference type="ARBA" id="ARBA00022692"/>
    </source>
</evidence>
<keyword evidence="2" id="KW-0813">Transport</keyword>
<dbReference type="SUPFAM" id="SSF161098">
    <property type="entry name" value="MetI-like"/>
    <property type="match status" value="1"/>
</dbReference>
<dbReference type="PANTHER" id="PTHR30193">
    <property type="entry name" value="ABC TRANSPORTER PERMEASE PROTEIN"/>
    <property type="match status" value="1"/>
</dbReference>
<feature type="transmembrane region" description="Helical" evidence="7">
    <location>
        <begin position="29"/>
        <end position="47"/>
    </location>
</feature>
<name>A0A645D5J9_9ZZZZ</name>
<evidence type="ECO:0000256" key="3">
    <source>
        <dbReference type="ARBA" id="ARBA00022475"/>
    </source>
</evidence>
<sequence length="251" mass="27960">MHVIMNTPAMKEVAHASAELSFLSRDAKWALLLMLVFLGIGWGRFLYSVYISKRKYKCVADRGIGDSAIVDGTVMVLNMAIVGLCCVFWLLPEMAATTEGLQPPKWISDYYWAKPSLLIMGFWGAIGSNNMLLYLAGLSGVPQELYEAADIDGASSWQRFWNITWPQLSNVTFFIMVMAIIGGLQGGFEMARVMTEGGPAGSTTTLAYYIYTQGFSTGRLGYASAVSWLLFLMVFIVTMFNWKFGNRYTNE</sequence>
<dbReference type="Gene3D" id="1.10.3720.10">
    <property type="entry name" value="MetI-like"/>
    <property type="match status" value="1"/>
</dbReference>
<keyword evidence="6 7" id="KW-0472">Membrane</keyword>
<evidence type="ECO:0000256" key="6">
    <source>
        <dbReference type="ARBA" id="ARBA00023136"/>
    </source>
</evidence>
<feature type="transmembrane region" description="Helical" evidence="7">
    <location>
        <begin position="68"/>
        <end position="91"/>
    </location>
</feature>
<keyword evidence="3" id="KW-1003">Cell membrane</keyword>
<dbReference type="PANTHER" id="PTHR30193:SF37">
    <property type="entry name" value="INNER MEMBRANE ABC TRANSPORTER PERMEASE PROTEIN YCJO"/>
    <property type="match status" value="1"/>
</dbReference>
<reference evidence="9" key="1">
    <citation type="submission" date="2019-08" db="EMBL/GenBank/DDBJ databases">
        <authorList>
            <person name="Kucharzyk K."/>
            <person name="Murdoch R.W."/>
            <person name="Higgins S."/>
            <person name="Loffler F."/>
        </authorList>
    </citation>
    <scope>NUCLEOTIDE SEQUENCE</scope>
</reference>
<organism evidence="9">
    <name type="scientific">bioreactor metagenome</name>
    <dbReference type="NCBI Taxonomy" id="1076179"/>
    <lineage>
        <taxon>unclassified sequences</taxon>
        <taxon>metagenomes</taxon>
        <taxon>ecological metagenomes</taxon>
    </lineage>
</organism>
<keyword evidence="5 7" id="KW-1133">Transmembrane helix</keyword>
<evidence type="ECO:0000256" key="2">
    <source>
        <dbReference type="ARBA" id="ARBA00022448"/>
    </source>
</evidence>
<feature type="transmembrane region" description="Helical" evidence="7">
    <location>
        <begin position="168"/>
        <end position="188"/>
    </location>
</feature>
<dbReference type="InterPro" id="IPR051393">
    <property type="entry name" value="ABC_transporter_permease"/>
</dbReference>
<dbReference type="GO" id="GO:0055085">
    <property type="term" value="P:transmembrane transport"/>
    <property type="evidence" value="ECO:0007669"/>
    <property type="project" value="InterPro"/>
</dbReference>
<evidence type="ECO:0000313" key="9">
    <source>
        <dbReference type="EMBL" id="MPM84358.1"/>
    </source>
</evidence>
<keyword evidence="4 7" id="KW-0812">Transmembrane</keyword>
<dbReference type="EMBL" id="VSSQ01032927">
    <property type="protein sequence ID" value="MPM84358.1"/>
    <property type="molecule type" value="Genomic_DNA"/>
</dbReference>
<gene>
    <name evidence="9" type="ORF">SDC9_131429</name>
</gene>
<dbReference type="InterPro" id="IPR000515">
    <property type="entry name" value="MetI-like"/>
</dbReference>
<accession>A0A645D5J9</accession>
<dbReference type="InterPro" id="IPR035906">
    <property type="entry name" value="MetI-like_sf"/>
</dbReference>
<evidence type="ECO:0000256" key="5">
    <source>
        <dbReference type="ARBA" id="ARBA00022989"/>
    </source>
</evidence>
<dbReference type="Pfam" id="PF00528">
    <property type="entry name" value="BPD_transp_1"/>
    <property type="match status" value="1"/>
</dbReference>
<dbReference type="AlphaFoldDB" id="A0A645D5J9"/>
<feature type="transmembrane region" description="Helical" evidence="7">
    <location>
        <begin position="111"/>
        <end position="136"/>
    </location>
</feature>
<feature type="domain" description="ABC transmembrane type-1" evidence="8">
    <location>
        <begin position="1"/>
        <end position="241"/>
    </location>
</feature>
<evidence type="ECO:0000256" key="1">
    <source>
        <dbReference type="ARBA" id="ARBA00004651"/>
    </source>
</evidence>
<evidence type="ECO:0000256" key="7">
    <source>
        <dbReference type="SAM" id="Phobius"/>
    </source>
</evidence>
<feature type="transmembrane region" description="Helical" evidence="7">
    <location>
        <begin position="220"/>
        <end position="242"/>
    </location>
</feature>
<proteinExistence type="predicted"/>
<dbReference type="PROSITE" id="PS50928">
    <property type="entry name" value="ABC_TM1"/>
    <property type="match status" value="1"/>
</dbReference>
<protein>
    <recommendedName>
        <fullName evidence="8">ABC transmembrane type-1 domain-containing protein</fullName>
    </recommendedName>
</protein>
<comment type="caution">
    <text evidence="9">The sequence shown here is derived from an EMBL/GenBank/DDBJ whole genome shotgun (WGS) entry which is preliminary data.</text>
</comment>
<evidence type="ECO:0000259" key="8">
    <source>
        <dbReference type="PROSITE" id="PS50928"/>
    </source>
</evidence>
<dbReference type="GO" id="GO:0005886">
    <property type="term" value="C:plasma membrane"/>
    <property type="evidence" value="ECO:0007669"/>
    <property type="project" value="UniProtKB-SubCell"/>
</dbReference>